<dbReference type="Proteomes" id="UP000285288">
    <property type="component" value="Unassembled WGS sequence"/>
</dbReference>
<evidence type="ECO:0000313" key="1">
    <source>
        <dbReference type="EMBL" id="RHB06521.1"/>
    </source>
</evidence>
<name>A0A413UCV3_9FIRM</name>
<sequence length="227" mass="26442">MYYALIDENNNNHVLENLEDKYPIFKKVKLGDCYIFNEKNDYTDEDIAYPFFISFDKDTLNYHIVPETRAIEEYMTNIRKNLKSIKESRTNWNGKITIRPGKKPDGADGVYPANGHKYIEIVVNQISFILEFQTLCFDGDTLNCYLDKIQFVAYPCLETLNYFSLNGDLHIMYPNKGDGNYCVGNNRVVYNTKFNCESDSEKVAESFIEFIKDILKDSSPKVYTHND</sequence>
<dbReference type="AlphaFoldDB" id="A0A413UCV3"/>
<gene>
    <name evidence="1" type="ORF">DW907_05695</name>
</gene>
<proteinExistence type="predicted"/>
<comment type="caution">
    <text evidence="1">The sequence shown here is derived from an EMBL/GenBank/DDBJ whole genome shotgun (WGS) entry which is preliminary data.</text>
</comment>
<protein>
    <submittedName>
        <fullName evidence="1">Uncharacterized protein</fullName>
    </submittedName>
</protein>
<reference evidence="1 2" key="1">
    <citation type="submission" date="2018-08" db="EMBL/GenBank/DDBJ databases">
        <title>A genome reference for cultivated species of the human gut microbiota.</title>
        <authorList>
            <person name="Zou Y."/>
            <person name="Xue W."/>
            <person name="Luo G."/>
        </authorList>
    </citation>
    <scope>NUCLEOTIDE SEQUENCE [LARGE SCALE GENOMIC DNA]</scope>
    <source>
        <strain evidence="1 2">AM42-13AC</strain>
    </source>
</reference>
<organism evidence="1 2">
    <name type="scientific">Holdemanella biformis</name>
    <dbReference type="NCBI Taxonomy" id="1735"/>
    <lineage>
        <taxon>Bacteria</taxon>
        <taxon>Bacillati</taxon>
        <taxon>Bacillota</taxon>
        <taxon>Erysipelotrichia</taxon>
        <taxon>Erysipelotrichales</taxon>
        <taxon>Erysipelotrichaceae</taxon>
        <taxon>Holdemanella</taxon>
    </lineage>
</organism>
<accession>A0A413UCV3</accession>
<evidence type="ECO:0000313" key="2">
    <source>
        <dbReference type="Proteomes" id="UP000285288"/>
    </source>
</evidence>
<dbReference type="EMBL" id="QSGD01000017">
    <property type="protein sequence ID" value="RHB06521.1"/>
    <property type="molecule type" value="Genomic_DNA"/>
</dbReference>